<dbReference type="Pfam" id="PF01370">
    <property type="entry name" value="Epimerase"/>
    <property type="match status" value="2"/>
</dbReference>
<dbReference type="PANTHER" id="PTHR43245">
    <property type="entry name" value="BIFUNCTIONAL POLYMYXIN RESISTANCE PROTEIN ARNA"/>
    <property type="match status" value="1"/>
</dbReference>
<dbReference type="InterPro" id="IPR050177">
    <property type="entry name" value="Lipid_A_modif_metabolic_enz"/>
</dbReference>
<evidence type="ECO:0000259" key="1">
    <source>
        <dbReference type="Pfam" id="PF01370"/>
    </source>
</evidence>
<proteinExistence type="predicted"/>
<feature type="domain" description="NAD-dependent epimerase/dehydratase" evidence="1">
    <location>
        <begin position="3"/>
        <end position="40"/>
    </location>
</feature>
<comment type="caution">
    <text evidence="2">The sequence shown here is derived from an EMBL/GenBank/DDBJ whole genome shotgun (WGS) entry which is preliminary data.</text>
</comment>
<gene>
    <name evidence="2" type="ORF">QYF49_22180</name>
</gene>
<dbReference type="InterPro" id="IPR001509">
    <property type="entry name" value="Epimerase_deHydtase"/>
</dbReference>
<organism evidence="2 3">
    <name type="scientific">Fictibacillus terranigra</name>
    <dbReference type="NCBI Taxonomy" id="3058424"/>
    <lineage>
        <taxon>Bacteria</taxon>
        <taxon>Bacillati</taxon>
        <taxon>Bacillota</taxon>
        <taxon>Bacilli</taxon>
        <taxon>Bacillales</taxon>
        <taxon>Fictibacillaceae</taxon>
        <taxon>Fictibacillus</taxon>
    </lineage>
</organism>
<sequence length="333" mass="37575">MKILIVGGTRFVGRYLTASFLQKGHQVTLFNRGSNSGSFPECQTLVGDRDRDLKPLMGGSWDAVVDTCGYFPRQVERMAKSLKESVPHYTYISSVSAYKSMEEKNQTEESELGTLDDPYTEEINGETYGPLKAACEKKVKTVYGEFSTLIIRPGLIVGPHDYSDRFTYWPARAARGGEILAPAEPDRQVQFIDVRDLAEWVTSMVEQKASGVFNAVGDDYKMGEVLTACLSITNSRGRLVWAEETFLKEKKVDEWIELPLWVSSKEFIGIQHINNDKAIDSGLTFRSIQETIMDTLKWDQKRNIKTGDYKAGLSADREKELLSEWHTRSASHS</sequence>
<dbReference type="InterPro" id="IPR036291">
    <property type="entry name" value="NAD(P)-bd_dom_sf"/>
</dbReference>
<keyword evidence="3" id="KW-1185">Reference proteome</keyword>
<accession>A0ABT8ECK3</accession>
<name>A0ABT8ECK3_9BACL</name>
<dbReference type="Gene3D" id="3.40.50.720">
    <property type="entry name" value="NAD(P)-binding Rossmann-like Domain"/>
    <property type="match status" value="1"/>
</dbReference>
<dbReference type="EMBL" id="JAUHLN010000006">
    <property type="protein sequence ID" value="MDN4075673.1"/>
    <property type="molecule type" value="Genomic_DNA"/>
</dbReference>
<protein>
    <submittedName>
        <fullName evidence="2">NAD-dependent epimerase/dehydratase family protein</fullName>
    </submittedName>
</protein>
<feature type="domain" description="NAD-dependent epimerase/dehydratase" evidence="1">
    <location>
        <begin position="82"/>
        <end position="214"/>
    </location>
</feature>
<dbReference type="RefSeq" id="WP_290401781.1">
    <property type="nucleotide sequence ID" value="NZ_JAUHLN010000006.1"/>
</dbReference>
<dbReference type="PANTHER" id="PTHR43245:SF13">
    <property type="entry name" value="UDP-D-APIOSE_UDP-D-XYLOSE SYNTHASE 2"/>
    <property type="match status" value="1"/>
</dbReference>
<evidence type="ECO:0000313" key="3">
    <source>
        <dbReference type="Proteomes" id="UP001168694"/>
    </source>
</evidence>
<evidence type="ECO:0000313" key="2">
    <source>
        <dbReference type="EMBL" id="MDN4075673.1"/>
    </source>
</evidence>
<dbReference type="SUPFAM" id="SSF51735">
    <property type="entry name" value="NAD(P)-binding Rossmann-fold domains"/>
    <property type="match status" value="1"/>
</dbReference>
<dbReference type="Proteomes" id="UP001168694">
    <property type="component" value="Unassembled WGS sequence"/>
</dbReference>
<reference evidence="2" key="1">
    <citation type="submission" date="2023-06" db="EMBL/GenBank/DDBJ databases">
        <title>Draft Genome Sequences of Representative Paenibacillus Polymyxa, Bacillus cereus, Fictibacillus sp., and Brevibacillus agri Strains Isolated from Amazonian Dark Earth.</title>
        <authorList>
            <person name="Pellegrinetti T.A."/>
            <person name="Cunha I.C.M."/>
            <person name="Chaves M.G."/>
            <person name="Freitas A.S."/>
            <person name="Silva A.V.R."/>
            <person name="Tsai S.M."/>
            <person name="Mendes L.W."/>
        </authorList>
    </citation>
    <scope>NUCLEOTIDE SEQUENCE</scope>
    <source>
        <strain evidence="2">CENA-BCM004</strain>
    </source>
</reference>